<evidence type="ECO:0000313" key="4">
    <source>
        <dbReference type="Proteomes" id="UP001165740"/>
    </source>
</evidence>
<feature type="repeat" description="NHL" evidence="2">
    <location>
        <begin position="582"/>
        <end position="613"/>
    </location>
</feature>
<dbReference type="Pfam" id="PF01436">
    <property type="entry name" value="NHL"/>
    <property type="match status" value="2"/>
</dbReference>
<evidence type="ECO:0000256" key="2">
    <source>
        <dbReference type="PROSITE-ProRule" id="PRU00504"/>
    </source>
</evidence>
<dbReference type="Proteomes" id="UP001165740">
    <property type="component" value="Chromosome 10"/>
</dbReference>
<name>A0A9W3BK63_BIOGL</name>
<gene>
    <name evidence="5" type="primary">LOC106074130</name>
</gene>
<feature type="region of interest" description="Disordered" evidence="3">
    <location>
        <begin position="358"/>
        <end position="386"/>
    </location>
</feature>
<dbReference type="InterPro" id="IPR001258">
    <property type="entry name" value="NHL_repeat"/>
</dbReference>
<dbReference type="OrthoDB" id="10039644at2759"/>
<dbReference type="SUPFAM" id="SSF101898">
    <property type="entry name" value="NHL repeat"/>
    <property type="match status" value="1"/>
</dbReference>
<dbReference type="GO" id="GO:0000209">
    <property type="term" value="P:protein polyubiquitination"/>
    <property type="evidence" value="ECO:0007669"/>
    <property type="project" value="TreeGrafter"/>
</dbReference>
<dbReference type="PANTHER" id="PTHR24104:SF25">
    <property type="entry name" value="PROTEIN LIN-41"/>
    <property type="match status" value="1"/>
</dbReference>
<dbReference type="GO" id="GO:0008270">
    <property type="term" value="F:zinc ion binding"/>
    <property type="evidence" value="ECO:0007669"/>
    <property type="project" value="UniProtKB-KW"/>
</dbReference>
<dbReference type="Gene3D" id="2.120.10.30">
    <property type="entry name" value="TolB, C-terminal domain"/>
    <property type="match status" value="2"/>
</dbReference>
<dbReference type="GO" id="GO:0061630">
    <property type="term" value="F:ubiquitin protein ligase activity"/>
    <property type="evidence" value="ECO:0007669"/>
    <property type="project" value="TreeGrafter"/>
</dbReference>
<evidence type="ECO:0000256" key="3">
    <source>
        <dbReference type="SAM" id="MobiDB-lite"/>
    </source>
</evidence>
<feature type="compositionally biased region" description="Low complexity" evidence="3">
    <location>
        <begin position="362"/>
        <end position="379"/>
    </location>
</feature>
<feature type="region of interest" description="Disordered" evidence="3">
    <location>
        <begin position="412"/>
        <end position="439"/>
    </location>
</feature>
<evidence type="ECO:0000256" key="1">
    <source>
        <dbReference type="ARBA" id="ARBA00022737"/>
    </source>
</evidence>
<dbReference type="PANTHER" id="PTHR24104">
    <property type="entry name" value="E3 UBIQUITIN-PROTEIN LIGASE NHLRC1-RELATED"/>
    <property type="match status" value="1"/>
</dbReference>
<dbReference type="PROSITE" id="PS51125">
    <property type="entry name" value="NHL"/>
    <property type="match status" value="3"/>
</dbReference>
<organism evidence="4 5">
    <name type="scientific">Biomphalaria glabrata</name>
    <name type="common">Bloodfluke planorb</name>
    <name type="synonym">Freshwater snail</name>
    <dbReference type="NCBI Taxonomy" id="6526"/>
    <lineage>
        <taxon>Eukaryota</taxon>
        <taxon>Metazoa</taxon>
        <taxon>Spiralia</taxon>
        <taxon>Lophotrochozoa</taxon>
        <taxon>Mollusca</taxon>
        <taxon>Gastropoda</taxon>
        <taxon>Heterobranchia</taxon>
        <taxon>Euthyneura</taxon>
        <taxon>Panpulmonata</taxon>
        <taxon>Hygrophila</taxon>
        <taxon>Lymnaeoidea</taxon>
        <taxon>Planorbidae</taxon>
        <taxon>Biomphalaria</taxon>
    </lineage>
</organism>
<dbReference type="GO" id="GO:0043161">
    <property type="term" value="P:proteasome-mediated ubiquitin-dependent protein catabolic process"/>
    <property type="evidence" value="ECO:0007669"/>
    <property type="project" value="TreeGrafter"/>
</dbReference>
<protein>
    <submittedName>
        <fullName evidence="5">Uncharacterized protein LOC106074130 isoform X1</fullName>
    </submittedName>
</protein>
<keyword evidence="1" id="KW-0677">Repeat</keyword>
<evidence type="ECO:0000313" key="5">
    <source>
        <dbReference type="RefSeq" id="XP_055899939.1"/>
    </source>
</evidence>
<reference evidence="5" key="1">
    <citation type="submission" date="2025-08" db="UniProtKB">
        <authorList>
            <consortium name="RefSeq"/>
        </authorList>
    </citation>
    <scope>IDENTIFICATION</scope>
</reference>
<proteinExistence type="predicted"/>
<keyword evidence="4" id="KW-1185">Reference proteome</keyword>
<feature type="region of interest" description="Disordered" evidence="3">
    <location>
        <begin position="215"/>
        <end position="235"/>
    </location>
</feature>
<dbReference type="GeneID" id="106074130"/>
<feature type="repeat" description="NHL" evidence="2">
    <location>
        <begin position="683"/>
        <end position="726"/>
    </location>
</feature>
<accession>A0A9W3BK63</accession>
<dbReference type="InterPro" id="IPR011042">
    <property type="entry name" value="6-blade_b-propeller_TolB-like"/>
</dbReference>
<dbReference type="RefSeq" id="XP_055899939.1">
    <property type="nucleotide sequence ID" value="XM_056043964.1"/>
</dbReference>
<dbReference type="AlphaFoldDB" id="A0A9W3BK63"/>
<sequence length="784" mass="86847">MSHISFLLNASILTRGKTCFFLSIFSDIAFRNSWDSYVMKICTHFLRLCDKQQILSRDREIRFGIDSPIACLDSPNSLSAASNVTEASISKDLDYDTVDAGCRNWQANIALPEQDIHTSSTMTEVDTYHGSTIRCNLPTVSETVPVHYSCSQSSLSNSSSMDITEQIPWKDGIVDSVFQRKFSRRNFIKFPPTGKIEEPDDASSFVKESDKASSCSDADTIMSDSSSSTRTSVENTETALQKHVSFLEDLSTSSSTLETRPRIHIRLMRARAASVSNISLADDSVVQETSFLASSTDNILSSSQNLNTTPNSDSSMKRKGYLKKIKTLFQSKSSKSLSNLMNLSNDQLSRSLEEIHFKQSRSRTSSSSSEVINDNSSDNGLKSTMNPVFPLDLNSGKGKVETASLHKSSIKVNKASSRKSIQKRVDEVIPEDEDSPENRFEAETSLVKSYSLLRSQSHDAATVNFSRIPSVRMRQCHLRFLYHFTTTLPADGTLETHAVKEATHIQPLKGGESVVTDVLSNKLVLFDSRGFPKVTFAVEAGSEPWATCVTPEGALAVTLKRQGCVSLWSTSGEPIREFGQPELSTPTGIQCDTKGRFIVADEEANAVLVFNKFGKFLSELSAPVTAMKENVEPFTHYQAGHISDAGSFFHHPRYICTTPDGHYVISDSANHCIKVFDPAFNFKFQFGSFGKQDGQFKFPYGVASDGDGHLYVGDHYNNRVSMFSPEGHFLEHVLTSQDGITRPACLAVMNSRLYVTHGDLRSNKVTVYHISKDHSKKVNPDTQR</sequence>
<feature type="compositionally biased region" description="Low complexity" evidence="3">
    <location>
        <begin position="216"/>
        <end position="232"/>
    </location>
</feature>
<dbReference type="InterPro" id="IPR050952">
    <property type="entry name" value="TRIM-NHL_E3_ligases"/>
</dbReference>
<feature type="repeat" description="NHL" evidence="2">
    <location>
        <begin position="636"/>
        <end position="679"/>
    </location>
</feature>